<feature type="region of interest" description="Disordered" evidence="5">
    <location>
        <begin position="608"/>
        <end position="634"/>
    </location>
</feature>
<proteinExistence type="predicted"/>
<feature type="transmembrane region" description="Helical" evidence="6">
    <location>
        <begin position="494"/>
        <end position="512"/>
    </location>
</feature>
<dbReference type="InterPro" id="IPR005821">
    <property type="entry name" value="Ion_trans_dom"/>
</dbReference>
<dbReference type="SUPFAM" id="SSF81324">
    <property type="entry name" value="Voltage-gated potassium channels"/>
    <property type="match status" value="1"/>
</dbReference>
<reference evidence="8" key="1">
    <citation type="submission" date="2021-01" db="EMBL/GenBank/DDBJ databases">
        <authorList>
            <person name="Corre E."/>
            <person name="Pelletier E."/>
            <person name="Niang G."/>
            <person name="Scheremetjew M."/>
            <person name="Finn R."/>
            <person name="Kale V."/>
            <person name="Holt S."/>
            <person name="Cochrane G."/>
            <person name="Meng A."/>
            <person name="Brown T."/>
            <person name="Cohen L."/>
        </authorList>
    </citation>
    <scope>NUCLEOTIDE SEQUENCE</scope>
    <source>
        <strain evidence="8">CCMP3105</strain>
    </source>
</reference>
<evidence type="ECO:0000256" key="2">
    <source>
        <dbReference type="ARBA" id="ARBA00022692"/>
    </source>
</evidence>
<evidence type="ECO:0000313" key="8">
    <source>
        <dbReference type="EMBL" id="CAE4614288.1"/>
    </source>
</evidence>
<dbReference type="GO" id="GO:0005216">
    <property type="term" value="F:monoatomic ion channel activity"/>
    <property type="evidence" value="ECO:0007669"/>
    <property type="project" value="InterPro"/>
</dbReference>
<organism evidence="8">
    <name type="scientific">Alexandrium monilatum</name>
    <dbReference type="NCBI Taxonomy" id="311494"/>
    <lineage>
        <taxon>Eukaryota</taxon>
        <taxon>Sar</taxon>
        <taxon>Alveolata</taxon>
        <taxon>Dinophyceae</taxon>
        <taxon>Gonyaulacales</taxon>
        <taxon>Pyrocystaceae</taxon>
        <taxon>Alexandrium</taxon>
    </lineage>
</organism>
<evidence type="ECO:0000256" key="3">
    <source>
        <dbReference type="ARBA" id="ARBA00022989"/>
    </source>
</evidence>
<accession>A0A7S4RH26</accession>
<evidence type="ECO:0000259" key="7">
    <source>
        <dbReference type="Pfam" id="PF00520"/>
    </source>
</evidence>
<keyword evidence="3 6" id="KW-1133">Transmembrane helix</keyword>
<dbReference type="Pfam" id="PF00520">
    <property type="entry name" value="Ion_trans"/>
    <property type="match status" value="1"/>
</dbReference>
<sequence length="634" mass="67638">MVTSQLHSEAASRRLPLGARHRRRGPLQLAAALAAAVGLPVASGRPLAEGRWLPPHHVEFVLGPLGETEPEPARVQAKLLQVPLAYNESRPPGAVALADVSRLAHGLPGVAPAPRTRPRRAGVHAEAALPAHGLPEVAPSSGPRQSGASKLPHHRPAKVQAEILELLEGEKAPGPAAAAPDRRRPLSGAVQTMKDDVRELEEMLRQTTSRAPWSSELAASAKWHPPWERPPEQPTAEGDRPGVAALLSSTEAAERAEAVEMSANQLLAKLSSLNKQAQLSLSREAPGGPDAGEEGSSSEGEAGPEGGAAGRGGADPGARSTQIASGQGPSPEREADSGVDATARGGASPGARNTQILSGRGSSPEREADSGVDAAARGGADPGTRNTLILSGRGARSEGRAGSRVSVMARNLTDPGVENTLYVSGEGPDDYVLQPLIKTPYIWSFGFAVLFSCIYCILPFFDAESFSFNFFVDVSIIVNTFFVIIEIFFGLTQFLSLANMCFLAIFVFEVAVRMRSEKLEWFYSGWNIFDAILVLCGIYEEWAIPFAVRFTDPVALEATSVWGYLLTAFRALRLLRLLRLLRPSGSLKVKNEENDELDVQTEVWVMLPQDQEGKDKNKGKGKGKGSAPGNRDMP</sequence>
<feature type="region of interest" description="Disordered" evidence="5">
    <location>
        <begin position="131"/>
        <end position="156"/>
    </location>
</feature>
<evidence type="ECO:0000256" key="5">
    <source>
        <dbReference type="SAM" id="MobiDB-lite"/>
    </source>
</evidence>
<comment type="subcellular location">
    <subcellularLocation>
        <location evidence="1">Membrane</location>
        <topology evidence="1">Multi-pass membrane protein</topology>
    </subcellularLocation>
</comment>
<dbReference type="EMBL" id="HBNR01050543">
    <property type="protein sequence ID" value="CAE4614288.1"/>
    <property type="molecule type" value="Transcribed_RNA"/>
</dbReference>
<feature type="region of interest" description="Disordered" evidence="5">
    <location>
        <begin position="203"/>
        <end position="240"/>
    </location>
</feature>
<keyword evidence="4 6" id="KW-0472">Membrane</keyword>
<feature type="compositionally biased region" description="Gly residues" evidence="5">
    <location>
        <begin position="303"/>
        <end position="315"/>
    </location>
</feature>
<feature type="compositionally biased region" description="Polar residues" evidence="5">
    <location>
        <begin position="351"/>
        <end position="361"/>
    </location>
</feature>
<dbReference type="AlphaFoldDB" id="A0A7S4RH26"/>
<dbReference type="GO" id="GO:0016020">
    <property type="term" value="C:membrane"/>
    <property type="evidence" value="ECO:0007669"/>
    <property type="project" value="UniProtKB-SubCell"/>
</dbReference>
<evidence type="ECO:0000256" key="6">
    <source>
        <dbReference type="SAM" id="Phobius"/>
    </source>
</evidence>
<evidence type="ECO:0000256" key="4">
    <source>
        <dbReference type="ARBA" id="ARBA00023136"/>
    </source>
</evidence>
<feature type="domain" description="Ion transport" evidence="7">
    <location>
        <begin position="466"/>
        <end position="589"/>
    </location>
</feature>
<feature type="compositionally biased region" description="Low complexity" evidence="5">
    <location>
        <begin position="284"/>
        <end position="301"/>
    </location>
</feature>
<feature type="region of interest" description="Disordered" evidence="5">
    <location>
        <begin position="280"/>
        <end position="402"/>
    </location>
</feature>
<keyword evidence="2 6" id="KW-0812">Transmembrane</keyword>
<dbReference type="InterPro" id="IPR027359">
    <property type="entry name" value="Volt_channel_dom_sf"/>
</dbReference>
<feature type="transmembrane region" description="Helical" evidence="6">
    <location>
        <begin position="468"/>
        <end position="488"/>
    </location>
</feature>
<name>A0A7S4RH26_9DINO</name>
<feature type="transmembrane region" description="Helical" evidence="6">
    <location>
        <begin position="441"/>
        <end position="461"/>
    </location>
</feature>
<gene>
    <name evidence="8" type="ORF">AMON00008_LOCUS35355</name>
</gene>
<protein>
    <recommendedName>
        <fullName evidence="7">Ion transport domain-containing protein</fullName>
    </recommendedName>
</protein>
<evidence type="ECO:0000256" key="1">
    <source>
        <dbReference type="ARBA" id="ARBA00004141"/>
    </source>
</evidence>
<dbReference type="Gene3D" id="1.20.120.350">
    <property type="entry name" value="Voltage-gated potassium channels. Chain C"/>
    <property type="match status" value="1"/>
</dbReference>